<keyword evidence="2" id="KW-0472">Membrane</keyword>
<feature type="region of interest" description="Disordered" evidence="1">
    <location>
        <begin position="42"/>
        <end position="305"/>
    </location>
</feature>
<evidence type="ECO:0000256" key="1">
    <source>
        <dbReference type="SAM" id="MobiDB-lite"/>
    </source>
</evidence>
<sequence length="1217" mass="138438">MGKPTRVLFRRKMTASIRPEKMGKLSGGAIVPHALRIGSWNVGFPKKEETEGTDETAATEDADESVVTEEVDESVVTEDADESVVTEEIVESVVTEEVDESVVTEDADESVVTEEVDESVVTEDADESVVTEDADESVVTEDADESVVTEDADESVVTEEVDESVVTEEVDESVVTEDADESVVTEEVDESVVTEDADESVVTEDADESVVTEEVDESVVTEEIDESVVTEVADESVVPEETEKEEPQQTPPKQEEPTTSNQSTATTTTKKLTKKQQQTQENKRKRDQARLQKEKKLLQKKKEQEEEKRKKKRKYIDYCKESKCDVIALQETNNYILPKDVENDGFTLIKFEKSEEWSNYPSVGRSGKSSDRGFSHFLAFLICNSEISLVNAVQPPRMAYLEFKFKDVDVILMNLYAVTADINDKSQEDALAFFRYITNFIAEKNFPGILVLCGDLNAFPDQASSGLYEPFVGKNVYGSSNGHGKHFVEFLMSAELLHLNSRFAKPRNQKWTHKAKSHRAKTEVDGFLSSRTDIVQDVDTFVQTSPSDHRLIASLWCISKEYESRRKHSRINTKTLWNKYKADLGELVSLASVGRYTELVDRVLSAAPPENSPMRIFTEQFAKKDFKAYLRNAHKYHINLSEKDTVGRSQVESRMRRHQFIKTSKKNFQIWKIWKPKDVQRELEKLKNFKTPGMDKITLNMIKYGGAEMVTAATELFNQILNSDGCAVPQAWKTVLFGSPLQTVFPQTKTKNIVFDERVCPLVHVYSNLLAGILSFEMHQKERDMKNLFTISLLLERFSSEPHVYLLFAKFKKPMESVTVSSVLEGLEKSPIHPKIKTAFSSLLSNPILLFKDEPVDEKPIGIYLGDLASSMLLGFVIEMIIDGCGENGNDENTELVWDDMIVLIGKNVDQLHTQAEKIDKSGRNHNLRLDTDSMVFMANQRPGSNLTVNAKEISVSKFPIFVTHRNWTLVAAEKVAGASIKCKDGTKNIKCKDGTKIGIQKRTRQIQTIISEKTILWKVSFLNKWQNEAFERFHGLPENNQEKIMKGFQDQPFAFHKRPEWKAKAEAFFKESVIPMFFENCCVWNFDEFSFVKDACSSFLKMLNIPNFPFNPRWYILTKQALFISSLKEENLLFEMAGKNWIKEVNEANMGTFFGILQNADLRLIFEKSNLFFYRNAHVSQNPAPLIIWNILILQFLIFIFIDILIQCIPYCSTSM</sequence>
<feature type="transmembrane region" description="Helical" evidence="2">
    <location>
        <begin position="1187"/>
        <end position="1207"/>
    </location>
</feature>
<feature type="compositionally biased region" description="Acidic residues" evidence="1">
    <location>
        <begin position="51"/>
        <end position="244"/>
    </location>
</feature>
<keyword evidence="2" id="KW-1133">Transmembrane helix</keyword>
<proteinExistence type="predicted"/>
<gene>
    <name evidence="3" type="ORF">L3Y34_019526</name>
</gene>
<reference evidence="3 4" key="1">
    <citation type="submission" date="2022-05" db="EMBL/GenBank/DDBJ databases">
        <title>Chromosome-level reference genomes for two strains of Caenorhabditis briggsae: an improved platform for comparative genomics.</title>
        <authorList>
            <person name="Stevens L."/>
            <person name="Andersen E.C."/>
        </authorList>
    </citation>
    <scope>NUCLEOTIDE SEQUENCE [LARGE SCALE GENOMIC DNA]</scope>
    <source>
        <strain evidence="3">QX1410_ONT</strain>
        <tissue evidence="3">Whole-organism</tissue>
    </source>
</reference>
<dbReference type="Proteomes" id="UP000827892">
    <property type="component" value="Chromosome II"/>
</dbReference>
<dbReference type="Gene3D" id="3.60.10.10">
    <property type="entry name" value="Endonuclease/exonuclease/phosphatase"/>
    <property type="match status" value="1"/>
</dbReference>
<accession>A0AAE9DND9</accession>
<dbReference type="EMBL" id="CP090892">
    <property type="protein sequence ID" value="ULU08401.1"/>
    <property type="molecule type" value="Genomic_DNA"/>
</dbReference>
<evidence type="ECO:0000313" key="3">
    <source>
        <dbReference type="EMBL" id="ULU08401.1"/>
    </source>
</evidence>
<dbReference type="SUPFAM" id="SSF56219">
    <property type="entry name" value="DNase I-like"/>
    <property type="match status" value="1"/>
</dbReference>
<organism evidence="3 4">
    <name type="scientific">Caenorhabditis briggsae</name>
    <dbReference type="NCBI Taxonomy" id="6238"/>
    <lineage>
        <taxon>Eukaryota</taxon>
        <taxon>Metazoa</taxon>
        <taxon>Ecdysozoa</taxon>
        <taxon>Nematoda</taxon>
        <taxon>Chromadorea</taxon>
        <taxon>Rhabditida</taxon>
        <taxon>Rhabditina</taxon>
        <taxon>Rhabditomorpha</taxon>
        <taxon>Rhabditoidea</taxon>
        <taxon>Rhabditidae</taxon>
        <taxon>Peloderinae</taxon>
        <taxon>Caenorhabditis</taxon>
    </lineage>
</organism>
<feature type="compositionally biased region" description="Basic and acidic residues" evidence="1">
    <location>
        <begin position="281"/>
        <end position="305"/>
    </location>
</feature>
<evidence type="ECO:0008006" key="5">
    <source>
        <dbReference type="Google" id="ProtNLM"/>
    </source>
</evidence>
<dbReference type="AlphaFoldDB" id="A0AAE9DND9"/>
<protein>
    <recommendedName>
        <fullName evidence="5">Endonuclease/exonuclease/phosphatase domain-containing protein</fullName>
    </recommendedName>
</protein>
<name>A0AAE9DND9_CAEBR</name>
<evidence type="ECO:0000256" key="2">
    <source>
        <dbReference type="SAM" id="Phobius"/>
    </source>
</evidence>
<keyword evidence="2" id="KW-0812">Transmembrane</keyword>
<feature type="compositionally biased region" description="Low complexity" evidence="1">
    <location>
        <begin position="257"/>
        <end position="280"/>
    </location>
</feature>
<evidence type="ECO:0000313" key="4">
    <source>
        <dbReference type="Proteomes" id="UP000827892"/>
    </source>
</evidence>
<dbReference type="InterPro" id="IPR036691">
    <property type="entry name" value="Endo/exonu/phosph_ase_sf"/>
</dbReference>